<dbReference type="PROSITE" id="PS51257">
    <property type="entry name" value="PROKAR_LIPOPROTEIN"/>
    <property type="match status" value="1"/>
</dbReference>
<dbReference type="PANTHER" id="PTHR45625">
    <property type="entry name" value="PEPTIDYL-PROLYL CIS-TRANS ISOMERASE-RELATED"/>
    <property type="match status" value="1"/>
</dbReference>
<organism evidence="6 7">
    <name type="scientific">Neolewinella aquimaris</name>
    <dbReference type="NCBI Taxonomy" id="1835722"/>
    <lineage>
        <taxon>Bacteria</taxon>
        <taxon>Pseudomonadati</taxon>
        <taxon>Bacteroidota</taxon>
        <taxon>Saprospiria</taxon>
        <taxon>Saprospirales</taxon>
        <taxon>Lewinellaceae</taxon>
        <taxon>Neolewinella</taxon>
    </lineage>
</organism>
<dbReference type="Gene3D" id="1.25.10.10">
    <property type="entry name" value="Leucine-rich Repeat Variant"/>
    <property type="match status" value="2"/>
</dbReference>
<dbReference type="Pfam" id="PF00160">
    <property type="entry name" value="Pro_isomerase"/>
    <property type="match status" value="1"/>
</dbReference>
<dbReference type="InterPro" id="IPR002130">
    <property type="entry name" value="Cyclophilin-type_PPIase_dom"/>
</dbReference>
<dbReference type="EMBL" id="JACIFF010000002">
    <property type="protein sequence ID" value="MBB4078459.1"/>
    <property type="molecule type" value="Genomic_DNA"/>
</dbReference>
<dbReference type="RefSeq" id="WP_183494710.1">
    <property type="nucleotide sequence ID" value="NZ_JACIFF010000002.1"/>
</dbReference>
<dbReference type="SUPFAM" id="SSF50891">
    <property type="entry name" value="Cyclophilin-like"/>
    <property type="match status" value="1"/>
</dbReference>
<evidence type="ECO:0000256" key="2">
    <source>
        <dbReference type="ARBA" id="ARBA00023110"/>
    </source>
</evidence>
<feature type="signal peptide" evidence="4">
    <location>
        <begin position="1"/>
        <end position="19"/>
    </location>
</feature>
<dbReference type="InterPro" id="IPR011989">
    <property type="entry name" value="ARM-like"/>
</dbReference>
<evidence type="ECO:0000259" key="5">
    <source>
        <dbReference type="PROSITE" id="PS50072"/>
    </source>
</evidence>
<evidence type="ECO:0000313" key="7">
    <source>
        <dbReference type="Proteomes" id="UP000576209"/>
    </source>
</evidence>
<sequence length="666" mass="73063">MPLRVLPVLLSLISLTACIPPGNESTAPDVPIDLADPLTQRIYDLQNERNFDSLLVYLADERPTVRYLAARAFGSFPTLDARVLDSLLSVLNDPSPAVRTQAAYALGQSGEKSVVTRLVASFDPSGKQPQFNAAVLQAAGKLADAETARNLASISTYTAEDTTLMAGRAWAIYYAALGGNRSPQSDAEMLELVTDASLAREIRYPAAFYLYRIDFPVDSLREPDLRAALRRTKDPVLAMGLIRTLGRSGLGPARVALLRRLEQRGDWRERVEVIRAFAGYDYAAVRESVIEALRDPHPLVALTAADFLLAHGIEADAPLYLQLAEDPLPNPVLIRLYRAANRHLSPYLTDYRERIVGELRNVHDTSTEPYERADVLRALSESPWMFRVIYTYFGATDSPVERTAAAEALQLISGRQDFEAVFRASSGRVRGELSEYFKAMITTREEGPAYHSAQALVEQTEAYRAAYATLSWLDSALLSFELPRQLETYREVSKAASALNGDNLPAASAPPTAVRAIDWDLLAGAAEKQAVITTAEGEIVLELYPEAAPATVSSFLELIGRGYYDGRAFHRVVPNFVAQGGGPRGDGFGSEDFIVRTETPMLHWDRVGLVGMASAGKDTEGVQFFITHSPTPHLDGKYTIFAGVIEGQEVVDRLVPGSKIIRITTR</sequence>
<reference evidence="6 7" key="1">
    <citation type="submission" date="2020-08" db="EMBL/GenBank/DDBJ databases">
        <title>Genomic Encyclopedia of Type Strains, Phase IV (KMG-IV): sequencing the most valuable type-strain genomes for metagenomic binning, comparative biology and taxonomic classification.</title>
        <authorList>
            <person name="Goeker M."/>
        </authorList>
    </citation>
    <scope>NUCLEOTIDE SEQUENCE [LARGE SCALE GENOMIC DNA]</scope>
    <source>
        <strain evidence="6 7">DSM 105137</strain>
    </source>
</reference>
<feature type="domain" description="PPIase cyclophilin-type" evidence="5">
    <location>
        <begin position="537"/>
        <end position="654"/>
    </location>
</feature>
<comment type="caution">
    <text evidence="6">The sequence shown here is derived from an EMBL/GenBank/DDBJ whole genome shotgun (WGS) entry which is preliminary data.</text>
</comment>
<dbReference type="InterPro" id="IPR044666">
    <property type="entry name" value="Cyclophilin_A-like"/>
</dbReference>
<keyword evidence="7" id="KW-1185">Reference proteome</keyword>
<protein>
    <recommendedName>
        <fullName evidence="1">peptidylprolyl isomerase</fullName>
        <ecNumber evidence="1">5.2.1.8</ecNumber>
    </recommendedName>
</protein>
<dbReference type="InterPro" id="IPR004155">
    <property type="entry name" value="PBS_lyase_HEAT"/>
</dbReference>
<evidence type="ECO:0000256" key="4">
    <source>
        <dbReference type="SAM" id="SignalP"/>
    </source>
</evidence>
<gene>
    <name evidence="6" type="ORF">GGR28_001072</name>
</gene>
<keyword evidence="3 6" id="KW-0413">Isomerase</keyword>
<proteinExistence type="predicted"/>
<keyword evidence="2" id="KW-0697">Rotamase</keyword>
<dbReference type="Proteomes" id="UP000576209">
    <property type="component" value="Unassembled WGS sequence"/>
</dbReference>
<accession>A0A840E9H7</accession>
<dbReference type="GO" id="GO:0003755">
    <property type="term" value="F:peptidyl-prolyl cis-trans isomerase activity"/>
    <property type="evidence" value="ECO:0007669"/>
    <property type="project" value="UniProtKB-KW"/>
</dbReference>
<dbReference type="Pfam" id="PF13646">
    <property type="entry name" value="HEAT_2"/>
    <property type="match status" value="1"/>
</dbReference>
<dbReference type="SUPFAM" id="SSF48371">
    <property type="entry name" value="ARM repeat"/>
    <property type="match status" value="1"/>
</dbReference>
<dbReference type="PANTHER" id="PTHR45625:SF4">
    <property type="entry name" value="PEPTIDYLPROLYL ISOMERASE DOMAIN AND WD REPEAT-CONTAINING PROTEIN 1"/>
    <property type="match status" value="1"/>
</dbReference>
<dbReference type="SMART" id="SM00567">
    <property type="entry name" value="EZ_HEAT"/>
    <property type="match status" value="3"/>
</dbReference>
<dbReference type="AlphaFoldDB" id="A0A840E9H7"/>
<dbReference type="PROSITE" id="PS50072">
    <property type="entry name" value="CSA_PPIASE_2"/>
    <property type="match status" value="1"/>
</dbReference>
<feature type="chain" id="PRO_5032622111" description="peptidylprolyl isomerase" evidence="4">
    <location>
        <begin position="20"/>
        <end position="666"/>
    </location>
</feature>
<dbReference type="PRINTS" id="PR00153">
    <property type="entry name" value="CSAPPISMRASE"/>
</dbReference>
<evidence type="ECO:0000313" key="6">
    <source>
        <dbReference type="EMBL" id="MBB4078459.1"/>
    </source>
</evidence>
<dbReference type="InterPro" id="IPR029000">
    <property type="entry name" value="Cyclophilin-like_dom_sf"/>
</dbReference>
<keyword evidence="4" id="KW-0732">Signal</keyword>
<dbReference type="EC" id="5.2.1.8" evidence="1"/>
<dbReference type="Gene3D" id="2.40.100.10">
    <property type="entry name" value="Cyclophilin-like"/>
    <property type="match status" value="1"/>
</dbReference>
<dbReference type="CDD" id="cd00317">
    <property type="entry name" value="cyclophilin"/>
    <property type="match status" value="1"/>
</dbReference>
<evidence type="ECO:0000256" key="1">
    <source>
        <dbReference type="ARBA" id="ARBA00013194"/>
    </source>
</evidence>
<evidence type="ECO:0000256" key="3">
    <source>
        <dbReference type="ARBA" id="ARBA00023235"/>
    </source>
</evidence>
<dbReference type="InterPro" id="IPR016024">
    <property type="entry name" value="ARM-type_fold"/>
</dbReference>
<name>A0A840E9H7_9BACT</name>